<dbReference type="SUPFAM" id="SSF53850">
    <property type="entry name" value="Periplasmic binding protein-like II"/>
    <property type="match status" value="1"/>
</dbReference>
<evidence type="ECO:0000259" key="1">
    <source>
        <dbReference type="Pfam" id="PF00496"/>
    </source>
</evidence>
<proteinExistence type="predicted"/>
<dbReference type="AlphaFoldDB" id="F4XVW7"/>
<dbReference type="GO" id="GO:1904680">
    <property type="term" value="F:peptide transmembrane transporter activity"/>
    <property type="evidence" value="ECO:0007669"/>
    <property type="project" value="TreeGrafter"/>
</dbReference>
<organism evidence="2 3">
    <name type="scientific">Moorena producens 3L</name>
    <dbReference type="NCBI Taxonomy" id="489825"/>
    <lineage>
        <taxon>Bacteria</taxon>
        <taxon>Bacillati</taxon>
        <taxon>Cyanobacteriota</taxon>
        <taxon>Cyanophyceae</taxon>
        <taxon>Coleofasciculales</taxon>
        <taxon>Coleofasciculaceae</taxon>
        <taxon>Moorena</taxon>
    </lineage>
</organism>
<evidence type="ECO:0000313" key="2">
    <source>
        <dbReference type="EMBL" id="EGJ31380.1"/>
    </source>
</evidence>
<dbReference type="EMBL" id="GL890940">
    <property type="protein sequence ID" value="EGJ31380.1"/>
    <property type="molecule type" value="Genomic_DNA"/>
</dbReference>
<evidence type="ECO:0000313" key="3">
    <source>
        <dbReference type="Proteomes" id="UP000003959"/>
    </source>
</evidence>
<gene>
    <name evidence="2" type="ORF">LYNGBM3L_41190</name>
</gene>
<keyword evidence="3" id="KW-1185">Reference proteome</keyword>
<dbReference type="InterPro" id="IPR000914">
    <property type="entry name" value="SBP_5_dom"/>
</dbReference>
<accession>F4XVW7</accession>
<dbReference type="Proteomes" id="UP000003959">
    <property type="component" value="Unassembled WGS sequence"/>
</dbReference>
<dbReference type="Gene3D" id="3.40.190.10">
    <property type="entry name" value="Periplasmic binding protein-like II"/>
    <property type="match status" value="1"/>
</dbReference>
<dbReference type="GO" id="GO:0015833">
    <property type="term" value="P:peptide transport"/>
    <property type="evidence" value="ECO:0007669"/>
    <property type="project" value="TreeGrafter"/>
</dbReference>
<name>F4XVW7_9CYAN</name>
<dbReference type="PANTHER" id="PTHR30290">
    <property type="entry name" value="PERIPLASMIC BINDING COMPONENT OF ABC TRANSPORTER"/>
    <property type="match status" value="1"/>
</dbReference>
<sequence>MGIVPRHCYGTKHFGIKPIGTGPFQVETFGSSGIQLSAFPDYWQGTPRFDQIVIPVICDHKQLLDMVLGHKVTAAVLPYSKDLAQTLRENKEWTVVPLTQSQPQLLQVQSTRIQERMPNPFNTNWNAHLWYSTSPSGEVQSSGLEGVGSRE</sequence>
<dbReference type="HOGENOM" id="CLU_1729313_0_0_3"/>
<reference evidence="3" key="1">
    <citation type="journal article" date="2011" name="Proc. Natl. Acad. Sci. U.S.A.">
        <title>Genomic insights into the physiology and ecology of the marine filamentous cyanobacterium Lyngbya majuscula.</title>
        <authorList>
            <person name="Jones A.C."/>
            <person name="Monroe E.A."/>
            <person name="Podell S."/>
            <person name="Hess W.R."/>
            <person name="Klages S."/>
            <person name="Esquenazi E."/>
            <person name="Niessen S."/>
            <person name="Hoover H."/>
            <person name="Rothmann M."/>
            <person name="Lasken R.S."/>
            <person name="Yates J.R.III."/>
            <person name="Reinhardt R."/>
            <person name="Kube M."/>
            <person name="Burkart M.D."/>
            <person name="Allen E.E."/>
            <person name="Dorrestein P.C."/>
            <person name="Gerwick W.H."/>
            <person name="Gerwick L."/>
        </authorList>
    </citation>
    <scope>NUCLEOTIDE SEQUENCE [LARGE SCALE GENOMIC DNA]</scope>
    <source>
        <strain evidence="3">3L</strain>
    </source>
</reference>
<protein>
    <submittedName>
        <fullName evidence="2">Bacterial extracellular solute-binding protein</fullName>
    </submittedName>
</protein>
<feature type="domain" description="Solute-binding protein family 5" evidence="1">
    <location>
        <begin position="12"/>
        <end position="93"/>
    </location>
</feature>
<dbReference type="Pfam" id="PF00496">
    <property type="entry name" value="SBP_bac_5"/>
    <property type="match status" value="1"/>
</dbReference>
<dbReference type="InterPro" id="IPR039424">
    <property type="entry name" value="SBP_5"/>
</dbReference>